<protein>
    <submittedName>
        <fullName evidence="2">Uncharacterized protein</fullName>
    </submittedName>
</protein>
<dbReference type="Proteomes" id="UP000186601">
    <property type="component" value="Unassembled WGS sequence"/>
</dbReference>
<dbReference type="STRING" id="98765.A0A2R6NRS4"/>
<name>A0A2R6NRS4_9APHY</name>
<dbReference type="AlphaFoldDB" id="A0A2R6NRS4"/>
<comment type="caution">
    <text evidence="2">The sequence shown here is derived from an EMBL/GenBank/DDBJ whole genome shotgun (WGS) entry which is preliminary data.</text>
</comment>
<keyword evidence="3" id="KW-1185">Reference proteome</keyword>
<accession>A0A2R6NRS4</accession>
<dbReference type="OrthoDB" id="2418900at2759"/>
<organism evidence="2 3">
    <name type="scientific">Hermanssonia centrifuga</name>
    <dbReference type="NCBI Taxonomy" id="98765"/>
    <lineage>
        <taxon>Eukaryota</taxon>
        <taxon>Fungi</taxon>
        <taxon>Dikarya</taxon>
        <taxon>Basidiomycota</taxon>
        <taxon>Agaricomycotina</taxon>
        <taxon>Agaricomycetes</taxon>
        <taxon>Polyporales</taxon>
        <taxon>Meruliaceae</taxon>
        <taxon>Hermanssonia</taxon>
    </lineage>
</organism>
<dbReference type="InterPro" id="IPR041078">
    <property type="entry name" value="Plavaka"/>
</dbReference>
<evidence type="ECO:0000313" key="3">
    <source>
        <dbReference type="Proteomes" id="UP000186601"/>
    </source>
</evidence>
<dbReference type="Pfam" id="PF18759">
    <property type="entry name" value="Plavaka"/>
    <property type="match status" value="1"/>
</dbReference>
<sequence>MEIDSDLFNPSNMVPDSTEPIRAEPVTTEDEVDESERDGTFWAEPYPPSQHAGMACGKAPTPFQTICNEQMKVGAGILGPFKDGGEWELAKWLVKNVGHNQMEEFLHLPTIQQHLDTSYHSKDGLLKAVDDLCQGAGWRCTGITVNGDLKGDDGIEMVEEVELWHCDPVDCVCELMGNLVFRDAMRYSPEKLYEDVEGKSEIWNEMWTGEWWWKTQVCIN</sequence>
<dbReference type="EMBL" id="MLYV02000887">
    <property type="protein sequence ID" value="PSR75512.1"/>
    <property type="molecule type" value="Genomic_DNA"/>
</dbReference>
<proteinExistence type="predicted"/>
<feature type="compositionally biased region" description="Acidic residues" evidence="1">
    <location>
        <begin position="27"/>
        <end position="36"/>
    </location>
</feature>
<reference evidence="2 3" key="1">
    <citation type="submission" date="2018-02" db="EMBL/GenBank/DDBJ databases">
        <title>Genome sequence of the basidiomycete white-rot fungus Phlebia centrifuga.</title>
        <authorList>
            <person name="Granchi Z."/>
            <person name="Peng M."/>
            <person name="de Vries R.P."/>
            <person name="Hilden K."/>
            <person name="Makela M.R."/>
            <person name="Grigoriev I."/>
            <person name="Riley R."/>
        </authorList>
    </citation>
    <scope>NUCLEOTIDE SEQUENCE [LARGE SCALE GENOMIC DNA]</scope>
    <source>
        <strain evidence="2 3">FBCC195</strain>
    </source>
</reference>
<evidence type="ECO:0000313" key="2">
    <source>
        <dbReference type="EMBL" id="PSR75512.1"/>
    </source>
</evidence>
<feature type="region of interest" description="Disordered" evidence="1">
    <location>
        <begin position="1"/>
        <end position="38"/>
    </location>
</feature>
<gene>
    <name evidence="2" type="ORF">PHLCEN_2v9096</name>
</gene>
<evidence type="ECO:0000256" key="1">
    <source>
        <dbReference type="SAM" id="MobiDB-lite"/>
    </source>
</evidence>